<dbReference type="Proteomes" id="UP000318416">
    <property type="component" value="Unassembled WGS sequence"/>
</dbReference>
<evidence type="ECO:0000313" key="2">
    <source>
        <dbReference type="Proteomes" id="UP000318416"/>
    </source>
</evidence>
<keyword evidence="2" id="KW-1185">Reference proteome</keyword>
<comment type="caution">
    <text evidence="1">The sequence shown here is derived from an EMBL/GenBank/DDBJ whole genome shotgun (WGS) entry which is preliminary data.</text>
</comment>
<name>A0A561EL94_9ACTN</name>
<protein>
    <submittedName>
        <fullName evidence="1">Uncharacterized protein</fullName>
    </submittedName>
</protein>
<reference evidence="1 2" key="1">
    <citation type="submission" date="2019-06" db="EMBL/GenBank/DDBJ databases">
        <title>Sequencing the genomes of 1000 actinobacteria strains.</title>
        <authorList>
            <person name="Klenk H.-P."/>
        </authorList>
    </citation>
    <scope>NUCLEOTIDE SEQUENCE [LARGE SCALE GENOMIC DNA]</scope>
    <source>
        <strain evidence="1 2">DSM 41649</strain>
    </source>
</reference>
<dbReference type="AlphaFoldDB" id="A0A561EL94"/>
<proteinExistence type="predicted"/>
<organism evidence="1 2">
    <name type="scientific">Kitasatospora atroaurantiaca</name>
    <dbReference type="NCBI Taxonomy" id="285545"/>
    <lineage>
        <taxon>Bacteria</taxon>
        <taxon>Bacillati</taxon>
        <taxon>Actinomycetota</taxon>
        <taxon>Actinomycetes</taxon>
        <taxon>Kitasatosporales</taxon>
        <taxon>Streptomycetaceae</taxon>
        <taxon>Kitasatospora</taxon>
    </lineage>
</organism>
<dbReference type="EMBL" id="VIVR01000001">
    <property type="protein sequence ID" value="TWE16329.1"/>
    <property type="molecule type" value="Genomic_DNA"/>
</dbReference>
<accession>A0A561EL94</accession>
<gene>
    <name evidence="1" type="ORF">FB465_1309</name>
</gene>
<evidence type="ECO:0000313" key="1">
    <source>
        <dbReference type="EMBL" id="TWE16329.1"/>
    </source>
</evidence>
<sequence>MISLLSSALLGRPTGPTLRPFIDAATLQPGVGLFRYPLITGYRPGLTKLVFADGKVDPT</sequence>